<feature type="compositionally biased region" description="Low complexity" evidence="1">
    <location>
        <begin position="38"/>
        <end position="51"/>
    </location>
</feature>
<dbReference type="EMBL" id="JACEFI010000018">
    <property type="protein sequence ID" value="KAH0594051.1"/>
    <property type="molecule type" value="Genomic_DNA"/>
</dbReference>
<reference evidence="2 3" key="1">
    <citation type="submission" date="2020-07" db="EMBL/GenBank/DDBJ databases">
        <title>Metarhizium humberi genome.</title>
        <authorList>
            <person name="Lysoe E."/>
        </authorList>
    </citation>
    <scope>NUCLEOTIDE SEQUENCE [LARGE SCALE GENOMIC DNA]</scope>
    <source>
        <strain evidence="2 3">ESALQ1638</strain>
    </source>
</reference>
<feature type="region of interest" description="Disordered" evidence="1">
    <location>
        <begin position="1"/>
        <end position="396"/>
    </location>
</feature>
<gene>
    <name evidence="2" type="ORF">MHUMG1_08374</name>
</gene>
<feature type="compositionally biased region" description="Basic residues" evidence="1">
    <location>
        <begin position="368"/>
        <end position="379"/>
    </location>
</feature>
<sequence length="513" mass="55612">MVVHVAVRPSQLLAKGAARPQHGAPADKGKRDRGQEHAQPPQQRAGPAGPQVLVQRIRRQGDDDGGQDVAREDARGEGRRAVDAVDVGQIVVERHKGQVDADAQGDARQRRHSPGDTRPSGPAQPELGEGEKRPPDARERQPPVLLLQGPGLAPVGAAFVKPVPGDKDGDGQHGADARRDEHEGRDAVRHGVRAAEDDGVRPEVEEEDDVLVQDEEVGEEDERLREEANRAGEDPRLFSKVEEGCFASGRGARRTVRDIPDAAGLEDGREGLGHGQQHGPVDAGEDEGAPKLPLPDPRRREARDDGPAEGAYVAREAQQRHGQPARPEVGVDVAEEPSRDGLGRRRAAPQHEPEEEERRPVGCQGASQRKRRVHGKGNQKGRPAPPGLGHGGEDDGAKDCVDRLLKLFRDAKMGIQGRCRAAGQRGAQRDVEVEENDRRRDEYLSSLFVESAPFRVTSPTHKGRQLALDKLDATSAEAAKLSSILGTRRYQQYCPAHAAASSSAPKYLRYPEI</sequence>
<accession>A0A9P8M5P5</accession>
<feature type="compositionally biased region" description="Basic and acidic residues" evidence="1">
    <location>
        <begin position="25"/>
        <end position="36"/>
    </location>
</feature>
<feature type="compositionally biased region" description="Basic and acidic residues" evidence="1">
    <location>
        <begin position="336"/>
        <end position="360"/>
    </location>
</feature>
<comment type="caution">
    <text evidence="2">The sequence shown here is derived from an EMBL/GenBank/DDBJ whole genome shotgun (WGS) entry which is preliminary data.</text>
</comment>
<keyword evidence="3" id="KW-1185">Reference proteome</keyword>
<feature type="compositionally biased region" description="Basic and acidic residues" evidence="1">
    <location>
        <begin position="222"/>
        <end position="243"/>
    </location>
</feature>
<feature type="compositionally biased region" description="Basic and acidic residues" evidence="1">
    <location>
        <begin position="164"/>
        <end position="203"/>
    </location>
</feature>
<proteinExistence type="predicted"/>
<feature type="compositionally biased region" description="Low complexity" evidence="1">
    <location>
        <begin position="142"/>
        <end position="158"/>
    </location>
</feature>
<feature type="compositionally biased region" description="Acidic residues" evidence="1">
    <location>
        <begin position="204"/>
        <end position="221"/>
    </location>
</feature>
<organism evidence="2 3">
    <name type="scientific">Metarhizium humberi</name>
    <dbReference type="NCBI Taxonomy" id="2596975"/>
    <lineage>
        <taxon>Eukaryota</taxon>
        <taxon>Fungi</taxon>
        <taxon>Dikarya</taxon>
        <taxon>Ascomycota</taxon>
        <taxon>Pezizomycotina</taxon>
        <taxon>Sordariomycetes</taxon>
        <taxon>Hypocreomycetidae</taxon>
        <taxon>Hypocreales</taxon>
        <taxon>Clavicipitaceae</taxon>
        <taxon>Metarhizium</taxon>
    </lineage>
</organism>
<dbReference type="AlphaFoldDB" id="A0A9P8M5P5"/>
<protein>
    <submittedName>
        <fullName evidence="2">Uncharacterized protein</fullName>
    </submittedName>
</protein>
<feature type="compositionally biased region" description="Basic and acidic residues" evidence="1">
    <location>
        <begin position="69"/>
        <end position="83"/>
    </location>
</feature>
<evidence type="ECO:0000256" key="1">
    <source>
        <dbReference type="SAM" id="MobiDB-lite"/>
    </source>
</evidence>
<feature type="compositionally biased region" description="Basic and acidic residues" evidence="1">
    <location>
        <begin position="255"/>
        <end position="272"/>
    </location>
</feature>
<feature type="compositionally biased region" description="Basic and acidic residues" evidence="1">
    <location>
        <begin position="129"/>
        <end position="141"/>
    </location>
</feature>
<evidence type="ECO:0000313" key="2">
    <source>
        <dbReference type="EMBL" id="KAH0594051.1"/>
    </source>
</evidence>
<dbReference type="Proteomes" id="UP000764110">
    <property type="component" value="Unassembled WGS sequence"/>
</dbReference>
<evidence type="ECO:0000313" key="3">
    <source>
        <dbReference type="Proteomes" id="UP000764110"/>
    </source>
</evidence>
<name>A0A9P8M5P5_9HYPO</name>
<feature type="compositionally biased region" description="Basic and acidic residues" evidence="1">
    <location>
        <begin position="296"/>
        <end position="306"/>
    </location>
</feature>